<dbReference type="AlphaFoldDB" id="A0A4V6Q1W3"/>
<reference evidence="1 2" key="1">
    <citation type="submission" date="2019-03" db="EMBL/GenBank/DDBJ databases">
        <title>Sequencing the genomes of 1000 actinobacteria strains.</title>
        <authorList>
            <person name="Klenk H.-P."/>
        </authorList>
    </citation>
    <scope>NUCLEOTIDE SEQUENCE [LARGE SCALE GENOMIC DNA]</scope>
    <source>
        <strain evidence="1 2">DSM 18936</strain>
    </source>
</reference>
<evidence type="ECO:0000313" key="1">
    <source>
        <dbReference type="EMBL" id="TDT15998.1"/>
    </source>
</evidence>
<comment type="caution">
    <text evidence="1">The sequence shown here is derived from an EMBL/GenBank/DDBJ whole genome shotgun (WGS) entry which is preliminary data.</text>
</comment>
<dbReference type="Proteomes" id="UP000294558">
    <property type="component" value="Unassembled WGS sequence"/>
</dbReference>
<sequence>MSVDTNTTNKNLAPYSEVGHPEFTILISPVLSGLASRMRVVTKGRFVKQLAVELSDEPYKPSYAPRDCC</sequence>
<evidence type="ECO:0000313" key="2">
    <source>
        <dbReference type="Proteomes" id="UP000294558"/>
    </source>
</evidence>
<name>A0A4V6Q1W3_9ACTN</name>
<dbReference type="RefSeq" id="WP_133868404.1">
    <property type="nucleotide sequence ID" value="NZ_JAVJPS010000040.1"/>
</dbReference>
<proteinExistence type="predicted"/>
<dbReference type="EMBL" id="SOAU01000001">
    <property type="protein sequence ID" value="TDT15998.1"/>
    <property type="molecule type" value="Genomic_DNA"/>
</dbReference>
<accession>A0A4V6Q1W3</accession>
<gene>
    <name evidence="1" type="ORF">BDK89_1580</name>
</gene>
<dbReference type="OrthoDB" id="5244735at2"/>
<protein>
    <submittedName>
        <fullName evidence="1">Uncharacterized protein</fullName>
    </submittedName>
</protein>
<organism evidence="1 2">
    <name type="scientific">Ilumatobacter fluminis</name>
    <dbReference type="NCBI Taxonomy" id="467091"/>
    <lineage>
        <taxon>Bacteria</taxon>
        <taxon>Bacillati</taxon>
        <taxon>Actinomycetota</taxon>
        <taxon>Acidimicrobiia</taxon>
        <taxon>Acidimicrobiales</taxon>
        <taxon>Ilumatobacteraceae</taxon>
        <taxon>Ilumatobacter</taxon>
    </lineage>
</organism>
<keyword evidence="2" id="KW-1185">Reference proteome</keyword>